<feature type="region of interest" description="Disordered" evidence="5">
    <location>
        <begin position="183"/>
        <end position="213"/>
    </location>
</feature>
<accession>A0AAD8M544</accession>
<dbReference type="Pfam" id="PF16158">
    <property type="entry name" value="N_BRCA1_IG"/>
    <property type="match status" value="1"/>
</dbReference>
<dbReference type="EMBL" id="JAUIZM010000010">
    <property type="protein sequence ID" value="KAK1359658.1"/>
    <property type="molecule type" value="Genomic_DNA"/>
</dbReference>
<evidence type="ECO:0000256" key="5">
    <source>
        <dbReference type="SAM" id="MobiDB-lite"/>
    </source>
</evidence>
<dbReference type="InterPro" id="IPR000433">
    <property type="entry name" value="Znf_ZZ"/>
</dbReference>
<dbReference type="PANTHER" id="PTHR20930">
    <property type="entry name" value="OVARIAN CARCINOMA ANTIGEN CA125-RELATED"/>
    <property type="match status" value="1"/>
</dbReference>
<evidence type="ECO:0000259" key="7">
    <source>
        <dbReference type="PROSITE" id="PS51745"/>
    </source>
</evidence>
<evidence type="ECO:0000313" key="8">
    <source>
        <dbReference type="EMBL" id="KAK1359658.1"/>
    </source>
</evidence>
<dbReference type="InterPro" id="IPR032350">
    <property type="entry name" value="Nbr1_FW"/>
</dbReference>
<dbReference type="InterPro" id="IPR056893">
    <property type="entry name" value="UBA_Nbr1_C"/>
</dbReference>
<reference evidence="8" key="2">
    <citation type="submission" date="2023-05" db="EMBL/GenBank/DDBJ databases">
        <authorList>
            <person name="Schelkunov M.I."/>
        </authorList>
    </citation>
    <scope>NUCLEOTIDE SEQUENCE</scope>
    <source>
        <strain evidence="8">Hsosn_3</strain>
        <tissue evidence="8">Leaf</tissue>
    </source>
</reference>
<gene>
    <name evidence="8" type="ORF">POM88_044132</name>
</gene>
<dbReference type="PANTHER" id="PTHR20930:SF0">
    <property type="entry name" value="PROTEIN ILRUN"/>
    <property type="match status" value="1"/>
</dbReference>
<dbReference type="Gene3D" id="1.10.8.10">
    <property type="entry name" value="DNA helicase RuvA subunit, C-terminal domain"/>
    <property type="match status" value="2"/>
</dbReference>
<evidence type="ECO:0000256" key="2">
    <source>
        <dbReference type="ARBA" id="ARBA00022771"/>
    </source>
</evidence>
<dbReference type="Gene3D" id="3.30.60.90">
    <property type="match status" value="1"/>
</dbReference>
<dbReference type="CDD" id="cd14319">
    <property type="entry name" value="UBA_NBR1"/>
    <property type="match status" value="1"/>
</dbReference>
<reference evidence="8" key="1">
    <citation type="submission" date="2023-02" db="EMBL/GenBank/DDBJ databases">
        <title>Genome of toxic invasive species Heracleum sosnowskyi carries increased number of genes despite the absence of recent whole-genome duplications.</title>
        <authorList>
            <person name="Schelkunov M."/>
            <person name="Shtratnikova V."/>
            <person name="Makarenko M."/>
            <person name="Klepikova A."/>
            <person name="Omelchenko D."/>
            <person name="Novikova G."/>
            <person name="Obukhova E."/>
            <person name="Bogdanov V."/>
            <person name="Penin A."/>
            <person name="Logacheva M."/>
        </authorList>
    </citation>
    <scope>NUCLEOTIDE SEQUENCE</scope>
    <source>
        <strain evidence="8">Hsosn_3</strain>
        <tissue evidence="8">Leaf</tissue>
    </source>
</reference>
<protein>
    <submittedName>
        <fullName evidence="8">Agamous MADS-box protein</fullName>
    </submittedName>
</protein>
<evidence type="ECO:0000256" key="1">
    <source>
        <dbReference type="ARBA" id="ARBA00022723"/>
    </source>
</evidence>
<feature type="domain" description="PB1" evidence="7">
    <location>
        <begin position="4"/>
        <end position="88"/>
    </location>
</feature>
<proteinExistence type="predicted"/>
<dbReference type="InterPro" id="IPR043145">
    <property type="entry name" value="Znf_ZZ_sf"/>
</dbReference>
<dbReference type="GO" id="GO:0008270">
    <property type="term" value="F:zinc ion binding"/>
    <property type="evidence" value="ECO:0007669"/>
    <property type="project" value="UniProtKB-KW"/>
</dbReference>
<keyword evidence="1" id="KW-0479">Metal-binding</keyword>
<evidence type="ECO:0000313" key="9">
    <source>
        <dbReference type="Proteomes" id="UP001237642"/>
    </source>
</evidence>
<dbReference type="SUPFAM" id="SSF54277">
    <property type="entry name" value="CAD &amp; PB1 domains"/>
    <property type="match status" value="1"/>
</dbReference>
<name>A0AAD8M544_9APIA</name>
<dbReference type="SUPFAM" id="SSF46934">
    <property type="entry name" value="UBA-like"/>
    <property type="match status" value="1"/>
</dbReference>
<evidence type="ECO:0000256" key="3">
    <source>
        <dbReference type="ARBA" id="ARBA00022833"/>
    </source>
</evidence>
<dbReference type="PROSITE" id="PS50135">
    <property type="entry name" value="ZF_ZZ_2"/>
    <property type="match status" value="1"/>
</dbReference>
<sequence>MESTIVIKVKFGETLRRFNASITGEELDLTMDGLRRNINSLFNFPCDSELTLTYLDEDGDVVTLADDNDLEDIGRQHLNPLRISVTLITERSFKSHSSSGSSTPMRSPRVEPSLKNLDGSVSEILKSVPEALLEKISKLSSEMGSNSPGSPPVYSEILDSLSKIGLYHLKEVVGTKSVPSVNTTGTQVNKDDNNVKFDGTKQAPNSKGKDLDAATHGNKFSVGSSIINPSPNSLGVGGFSIKDTGSTTQKLKEKSNGSYMGWKSLGSILLLQEGVSGTKDAAVESESSFGSQVGVNSFGDCPFLGVPIDNSASFIPGRPYAPRTVPFKKSHSHNGVRCDGCGVHPITGPRFKSKVKEDYDLCSICFPDIGNDMDYIRMDRPVNYRHPFSLKGLCKPPVRGMYPPKLPSQVLRGSASRSKLNCHFVQDVSIIDGTVMAPSTPFTKIWRVKNNGNVVWPSGSQLVWIGGDVLSKILSAEVEIPADGCPVGTEIDIAVDFVAPENPGRYISYWRMATPSGQKFGQRVWVLIEVEAVNERNMHSFNLNMIPFSGAFMDPQKEDVSVPQLVDSIISKTDNVEMPAGLVEPVTAAPSNPDQELNFPINDTLLVGGTSSNPVPLTASSLVGTSTLSEVAAPIATSPVQTFSTDVDTNELTLLKELEEMGFKQVDLNKEILRRNAYDLEQSVDDLCDVQKEWDTILVELQEMGFSDKKKNKIVLEKNNGSIKRTVMDLIADTSASGLCFCNVYNAAVELNYPTGL</sequence>
<dbReference type="Pfam" id="PF00564">
    <property type="entry name" value="PB1"/>
    <property type="match status" value="1"/>
</dbReference>
<dbReference type="AlphaFoldDB" id="A0AAD8M544"/>
<feature type="compositionally biased region" description="Low complexity" evidence="5">
    <location>
        <begin position="95"/>
        <end position="107"/>
    </location>
</feature>
<feature type="compositionally biased region" description="Basic and acidic residues" evidence="5">
    <location>
        <begin position="189"/>
        <end position="199"/>
    </location>
</feature>
<dbReference type="InterPro" id="IPR009060">
    <property type="entry name" value="UBA-like_sf"/>
</dbReference>
<dbReference type="SUPFAM" id="SSF57850">
    <property type="entry name" value="RING/U-box"/>
    <property type="match status" value="1"/>
</dbReference>
<dbReference type="Gene3D" id="2.60.40.10">
    <property type="entry name" value="Immunoglobulins"/>
    <property type="match status" value="1"/>
</dbReference>
<evidence type="ECO:0000256" key="4">
    <source>
        <dbReference type="PROSITE-ProRule" id="PRU00228"/>
    </source>
</evidence>
<dbReference type="Pfam" id="PF24932">
    <property type="entry name" value="UBA_NBR1_C"/>
    <property type="match status" value="2"/>
</dbReference>
<dbReference type="Pfam" id="PF00569">
    <property type="entry name" value="ZZ"/>
    <property type="match status" value="1"/>
</dbReference>
<dbReference type="PROSITE" id="PS51745">
    <property type="entry name" value="PB1"/>
    <property type="match status" value="1"/>
</dbReference>
<organism evidence="8 9">
    <name type="scientific">Heracleum sosnowskyi</name>
    <dbReference type="NCBI Taxonomy" id="360622"/>
    <lineage>
        <taxon>Eukaryota</taxon>
        <taxon>Viridiplantae</taxon>
        <taxon>Streptophyta</taxon>
        <taxon>Embryophyta</taxon>
        <taxon>Tracheophyta</taxon>
        <taxon>Spermatophyta</taxon>
        <taxon>Magnoliopsida</taxon>
        <taxon>eudicotyledons</taxon>
        <taxon>Gunneridae</taxon>
        <taxon>Pentapetalae</taxon>
        <taxon>asterids</taxon>
        <taxon>campanulids</taxon>
        <taxon>Apiales</taxon>
        <taxon>Apiaceae</taxon>
        <taxon>Apioideae</taxon>
        <taxon>apioid superclade</taxon>
        <taxon>Tordylieae</taxon>
        <taxon>Tordyliinae</taxon>
        <taxon>Heracleum</taxon>
    </lineage>
</organism>
<dbReference type="InterPro" id="IPR013783">
    <property type="entry name" value="Ig-like_fold"/>
</dbReference>
<dbReference type="SMART" id="SM00666">
    <property type="entry name" value="PB1"/>
    <property type="match status" value="1"/>
</dbReference>
<dbReference type="InterPro" id="IPR000270">
    <property type="entry name" value="PB1_dom"/>
</dbReference>
<keyword evidence="3" id="KW-0862">Zinc</keyword>
<feature type="domain" description="ZZ-type" evidence="6">
    <location>
        <begin position="333"/>
        <end position="383"/>
    </location>
</feature>
<comment type="caution">
    <text evidence="8">The sequence shown here is derived from an EMBL/GenBank/DDBJ whole genome shotgun (WGS) entry which is preliminary data.</text>
</comment>
<dbReference type="InterPro" id="IPR053793">
    <property type="entry name" value="PB1-like"/>
</dbReference>
<dbReference type="Gene3D" id="3.10.20.90">
    <property type="entry name" value="Phosphatidylinositol 3-kinase Catalytic Subunit, Chain A, domain 1"/>
    <property type="match status" value="1"/>
</dbReference>
<feature type="region of interest" description="Disordered" evidence="5">
    <location>
        <begin position="94"/>
        <end position="115"/>
    </location>
</feature>
<keyword evidence="2 4" id="KW-0863">Zinc-finger</keyword>
<keyword evidence="9" id="KW-1185">Reference proteome</keyword>
<evidence type="ECO:0000259" key="6">
    <source>
        <dbReference type="PROSITE" id="PS50135"/>
    </source>
</evidence>
<dbReference type="Proteomes" id="UP001237642">
    <property type="component" value="Unassembled WGS sequence"/>
</dbReference>
<dbReference type="CDD" id="cd14947">
    <property type="entry name" value="NBR1_like"/>
    <property type="match status" value="1"/>
</dbReference>
<dbReference type="SMART" id="SM00291">
    <property type="entry name" value="ZnF_ZZ"/>
    <property type="match status" value="1"/>
</dbReference>